<evidence type="ECO:0000313" key="3">
    <source>
        <dbReference type="EMBL" id="KAF5221284.1"/>
    </source>
</evidence>
<keyword evidence="2" id="KW-0812">Transmembrane</keyword>
<proteinExistence type="predicted"/>
<feature type="transmembrane region" description="Helical" evidence="2">
    <location>
        <begin position="88"/>
        <end position="112"/>
    </location>
</feature>
<reference evidence="3 4" key="1">
    <citation type="journal article" date="2019" name="Genome Biol. Evol.">
        <title>Nanopore Sequencing Significantly Improves Genome Assembly of the Protozoan Parasite Trypanosoma cruzi.</title>
        <authorList>
            <person name="Diaz-Viraque F."/>
            <person name="Pita S."/>
            <person name="Greif G."/>
            <person name="de Souza R.C.M."/>
            <person name="Iraola G."/>
            <person name="Robello C."/>
        </authorList>
    </citation>
    <scope>NUCLEOTIDE SEQUENCE [LARGE SCALE GENOMIC DNA]</scope>
    <source>
        <strain evidence="3 4">Berenice</strain>
    </source>
</reference>
<dbReference type="EMBL" id="JABDHM010000039">
    <property type="protein sequence ID" value="KAF5221284.1"/>
    <property type="molecule type" value="Genomic_DNA"/>
</dbReference>
<organism evidence="3 4">
    <name type="scientific">Trypanosoma cruzi</name>
    <dbReference type="NCBI Taxonomy" id="5693"/>
    <lineage>
        <taxon>Eukaryota</taxon>
        <taxon>Discoba</taxon>
        <taxon>Euglenozoa</taxon>
        <taxon>Kinetoplastea</taxon>
        <taxon>Metakinetoplastina</taxon>
        <taxon>Trypanosomatida</taxon>
        <taxon>Trypanosomatidae</taxon>
        <taxon>Trypanosoma</taxon>
        <taxon>Schizotrypanum</taxon>
    </lineage>
</organism>
<sequence length="370" mass="41172">MCTCVSVFFSKLRIELTARTCDWKKKKKVKTRMCGGHAFLYICIEGAIGPFDIDLLIPYFSLLLLLLLVLLLFFLVIFKVLMRCALPFFFFFFFFLCVCVCLRLFVCLFFWLVGSRPLWQRGGGKEGVMQAVVHYGEQFVEVPDASVTLKDICGSFGMTGDLAGVCIKHRATGRVVATLPFECLPAANDAQGEEEKIYDVCAPSEGGVGDSTPTTDDMTDILRQLVQLGATSLLSTESEQNRSLDPYDPRMSPGLLMRTIYPPSLYSPYRHRGDPLNMQGRFANSPITGQMTGPPYMSAVEPYTVEAPTELTLQLRPDLVPQSEEEARDILQGLVAAATRVKAMVAMANEEEKRHAPSDVKPNVALMQMN</sequence>
<protein>
    <submittedName>
        <fullName evidence="3">Uncharacterized protein</fullName>
    </submittedName>
</protein>
<dbReference type="Proteomes" id="UP000583944">
    <property type="component" value="Unassembled WGS sequence"/>
</dbReference>
<dbReference type="VEuPathDB" id="TriTrypDB:ECC02_005698"/>
<feature type="transmembrane region" description="Helical" evidence="2">
    <location>
        <begin position="57"/>
        <end position="81"/>
    </location>
</feature>
<dbReference type="VEuPathDB" id="TriTrypDB:BCY84_18977"/>
<comment type="caution">
    <text evidence="3">The sequence shown here is derived from an EMBL/GenBank/DDBJ whole genome shotgun (WGS) entry which is preliminary data.</text>
</comment>
<evidence type="ECO:0000313" key="4">
    <source>
        <dbReference type="Proteomes" id="UP000583944"/>
    </source>
</evidence>
<name>A0A7J6Y3E6_TRYCR</name>
<gene>
    <name evidence="3" type="ORF">ECC02_005698</name>
</gene>
<feature type="transmembrane region" description="Helical" evidence="2">
    <location>
        <begin position="34"/>
        <end position="51"/>
    </location>
</feature>
<evidence type="ECO:0000256" key="1">
    <source>
        <dbReference type="SAM" id="MobiDB-lite"/>
    </source>
</evidence>
<evidence type="ECO:0000256" key="2">
    <source>
        <dbReference type="SAM" id="Phobius"/>
    </source>
</evidence>
<feature type="region of interest" description="Disordered" evidence="1">
    <location>
        <begin position="350"/>
        <end position="370"/>
    </location>
</feature>
<accession>A0A7J6Y3E6</accession>
<keyword evidence="2" id="KW-0472">Membrane</keyword>
<keyword evidence="2" id="KW-1133">Transmembrane helix</keyword>
<dbReference type="AlphaFoldDB" id="A0A7J6Y3E6"/>